<sequence length="78" mass="9571">MRSEDFNNLDYTYKTETVLKATFLAERFTDRAYVRLYSLDRTYIEVFFDCRSYLIIHFRAFEHTLFLLPYLENIHVTI</sequence>
<evidence type="ECO:0000313" key="2">
    <source>
        <dbReference type="Proteomes" id="UP001500582"/>
    </source>
</evidence>
<organism evidence="1 2">
    <name type="scientific">Mucilaginibacter gynuensis</name>
    <dbReference type="NCBI Taxonomy" id="1302236"/>
    <lineage>
        <taxon>Bacteria</taxon>
        <taxon>Pseudomonadati</taxon>
        <taxon>Bacteroidota</taxon>
        <taxon>Sphingobacteriia</taxon>
        <taxon>Sphingobacteriales</taxon>
        <taxon>Sphingobacteriaceae</taxon>
        <taxon>Mucilaginibacter</taxon>
    </lineage>
</organism>
<name>A0ABP8GLD2_9SPHI</name>
<keyword evidence="2" id="KW-1185">Reference proteome</keyword>
<dbReference type="RefSeq" id="WP_345211863.1">
    <property type="nucleotide sequence ID" value="NZ_BAABFT010000007.1"/>
</dbReference>
<dbReference type="EMBL" id="BAABFT010000007">
    <property type="protein sequence ID" value="GAA4326483.1"/>
    <property type="molecule type" value="Genomic_DNA"/>
</dbReference>
<evidence type="ECO:0000313" key="1">
    <source>
        <dbReference type="EMBL" id="GAA4326483.1"/>
    </source>
</evidence>
<comment type="caution">
    <text evidence="1">The sequence shown here is derived from an EMBL/GenBank/DDBJ whole genome shotgun (WGS) entry which is preliminary data.</text>
</comment>
<proteinExistence type="predicted"/>
<gene>
    <name evidence="1" type="ORF">GCM10023149_29340</name>
</gene>
<reference evidence="2" key="1">
    <citation type="journal article" date="2019" name="Int. J. Syst. Evol. Microbiol.">
        <title>The Global Catalogue of Microorganisms (GCM) 10K type strain sequencing project: providing services to taxonomists for standard genome sequencing and annotation.</title>
        <authorList>
            <consortium name="The Broad Institute Genomics Platform"/>
            <consortium name="The Broad Institute Genome Sequencing Center for Infectious Disease"/>
            <person name="Wu L."/>
            <person name="Ma J."/>
        </authorList>
    </citation>
    <scope>NUCLEOTIDE SEQUENCE [LARGE SCALE GENOMIC DNA]</scope>
    <source>
        <strain evidence="2">JCM 17705</strain>
    </source>
</reference>
<accession>A0ABP8GLD2</accession>
<protein>
    <submittedName>
        <fullName evidence="1">Uncharacterized protein</fullName>
    </submittedName>
</protein>
<dbReference type="Proteomes" id="UP001500582">
    <property type="component" value="Unassembled WGS sequence"/>
</dbReference>